<feature type="region of interest" description="Disordered" evidence="2">
    <location>
        <begin position="1322"/>
        <end position="1393"/>
    </location>
</feature>
<feature type="compositionally biased region" description="Basic and acidic residues" evidence="2">
    <location>
        <begin position="1530"/>
        <end position="1541"/>
    </location>
</feature>
<feature type="region of interest" description="Disordered" evidence="2">
    <location>
        <begin position="18"/>
        <end position="98"/>
    </location>
</feature>
<feature type="compositionally biased region" description="Polar residues" evidence="2">
    <location>
        <begin position="1626"/>
        <end position="1649"/>
    </location>
</feature>
<feature type="region of interest" description="Disordered" evidence="2">
    <location>
        <begin position="2222"/>
        <end position="2298"/>
    </location>
</feature>
<feature type="region of interest" description="Disordered" evidence="2">
    <location>
        <begin position="2156"/>
        <end position="2186"/>
    </location>
</feature>
<dbReference type="Proteomes" id="UP000447434">
    <property type="component" value="Chromosome 16"/>
</dbReference>
<feature type="region of interest" description="Disordered" evidence="2">
    <location>
        <begin position="855"/>
        <end position="907"/>
    </location>
</feature>
<feature type="compositionally biased region" description="Basic and acidic residues" evidence="2">
    <location>
        <begin position="1458"/>
        <end position="1469"/>
    </location>
</feature>
<feature type="compositionally biased region" description="Basic and acidic residues" evidence="2">
    <location>
        <begin position="933"/>
        <end position="947"/>
    </location>
</feature>
<feature type="compositionally biased region" description="Acidic residues" evidence="2">
    <location>
        <begin position="1032"/>
        <end position="1044"/>
    </location>
</feature>
<feature type="region of interest" description="Disordered" evidence="2">
    <location>
        <begin position="1600"/>
        <end position="1649"/>
    </location>
</feature>
<evidence type="ECO:0000313" key="3">
    <source>
        <dbReference type="EMBL" id="KAE9596665.1"/>
    </source>
</evidence>
<feature type="compositionally biased region" description="Polar residues" evidence="2">
    <location>
        <begin position="1369"/>
        <end position="1390"/>
    </location>
</feature>
<feature type="compositionally biased region" description="Low complexity" evidence="2">
    <location>
        <begin position="948"/>
        <end position="963"/>
    </location>
</feature>
<feature type="region of interest" description="Disordered" evidence="2">
    <location>
        <begin position="175"/>
        <end position="209"/>
    </location>
</feature>
<feature type="coiled-coil region" evidence="1">
    <location>
        <begin position="529"/>
        <end position="646"/>
    </location>
</feature>
<dbReference type="PANTHER" id="PTHR31780">
    <property type="entry name" value="STRESS RESPONSE PROTEIN NST1-RELATED"/>
    <property type="match status" value="1"/>
</dbReference>
<reference evidence="4" key="1">
    <citation type="journal article" date="2020" name="Nat. Commun.">
        <title>Genome sequence of the cluster root forming white lupin.</title>
        <authorList>
            <person name="Hufnagel B."/>
            <person name="Marques A."/>
            <person name="Soriano A."/>
            <person name="Marques L."/>
            <person name="Divol F."/>
            <person name="Doumas P."/>
            <person name="Sallet E."/>
            <person name="Mancinotti D."/>
            <person name="Carrere S."/>
            <person name="Marande W."/>
            <person name="Arribat S."/>
            <person name="Keller J."/>
            <person name="Huneau C."/>
            <person name="Blein T."/>
            <person name="Aime D."/>
            <person name="Laguerre M."/>
            <person name="Taylor J."/>
            <person name="Schubert V."/>
            <person name="Nelson M."/>
            <person name="Geu-Flores F."/>
            <person name="Crespi M."/>
            <person name="Gallardo-Guerrero K."/>
            <person name="Delaux P.-M."/>
            <person name="Salse J."/>
            <person name="Berges H."/>
            <person name="Guyot R."/>
            <person name="Gouzy J."/>
            <person name="Peret B."/>
        </authorList>
    </citation>
    <scope>NUCLEOTIDE SEQUENCE [LARGE SCALE GENOMIC DNA]</scope>
    <source>
        <strain evidence="4">cv. Amiga</strain>
    </source>
</reference>
<feature type="region of interest" description="Disordered" evidence="2">
    <location>
        <begin position="1020"/>
        <end position="1044"/>
    </location>
</feature>
<feature type="region of interest" description="Disordered" evidence="2">
    <location>
        <begin position="1817"/>
        <end position="1853"/>
    </location>
</feature>
<feature type="compositionally biased region" description="Polar residues" evidence="2">
    <location>
        <begin position="1430"/>
        <end position="1443"/>
    </location>
</feature>
<feature type="compositionally biased region" description="Gly residues" evidence="2">
    <location>
        <begin position="78"/>
        <end position="91"/>
    </location>
</feature>
<keyword evidence="1" id="KW-0175">Coiled coil</keyword>
<feature type="compositionally biased region" description="Polar residues" evidence="2">
    <location>
        <begin position="345"/>
        <end position="354"/>
    </location>
</feature>
<feature type="compositionally biased region" description="Polar residues" evidence="2">
    <location>
        <begin position="1470"/>
        <end position="1491"/>
    </location>
</feature>
<feature type="compositionally biased region" description="Polar residues" evidence="2">
    <location>
        <begin position="18"/>
        <end position="32"/>
    </location>
</feature>
<evidence type="ECO:0000256" key="1">
    <source>
        <dbReference type="SAM" id="Coils"/>
    </source>
</evidence>
<name>A0A6A4P235_LUPAL</name>
<feature type="compositionally biased region" description="Basic and acidic residues" evidence="2">
    <location>
        <begin position="307"/>
        <end position="319"/>
    </location>
</feature>
<feature type="compositionally biased region" description="Gly residues" evidence="2">
    <location>
        <begin position="1493"/>
        <end position="1502"/>
    </location>
</feature>
<feature type="region of interest" description="Disordered" evidence="2">
    <location>
        <begin position="919"/>
        <end position="974"/>
    </location>
</feature>
<protein>
    <submittedName>
        <fullName evidence="3">Uncharacterized protein</fullName>
    </submittedName>
</protein>
<gene>
    <name evidence="3" type="ORF">Lalb_Chr16g0378501</name>
</gene>
<feature type="region of interest" description="Disordered" evidence="2">
    <location>
        <begin position="227"/>
        <end position="265"/>
    </location>
</feature>
<accession>A0A6A4P235</accession>
<feature type="compositionally biased region" description="Basic and acidic residues" evidence="2">
    <location>
        <begin position="328"/>
        <end position="344"/>
    </location>
</feature>
<sequence>MANPTAGTKFVSVNLNKSYGQHSSSYGSNPNRANGHGGMVVLSRPRSSHKASGAKLSVPPPLNLPSLRKEHEHFDSLGSGGAPSGVAGSGSGSRQVSSVMGWTKPATIVLQEKEHISEPAVDGFSRGSSVYMPPSARSVTVGPATPALVQSKPIVDKAAVLRGEDFPSLKAVTLSSSAGMAQKPKEDLSQKQKKLGSDSLSTEQKDASRLNSLVDVGNSPSVITYERRSSLGGSRANEQGRKQEEYFPGPLPLVPLKPRSDWADDERDTSHVFTDRSRDHGFSRSDAYWDRDFDMPRVNILPQKPAHNFDKRGQRDNETGKVSSGEVSKLDPVRTASREGREGSSWRNSSSQTHGFGVQDAGSERSGVGVWPSSVNREVGNDNKYVPSHFRDNAAHDDPGKRDMGYGRGGRHPWNNTKESYGNRGSERNAWDRYAGSEQHNRNSVGSVQTSVSRSSFSLGGKGLPMNDPLLNFGREKRFLPKSEKSFLVDPFTEDFGASGFDRGDAILVGVVKKKKDVLKQTDFHDPVRESFEAELERVQRMQEQERQRIIEEHERALELVHREEEERLRQAREQEERQRRLEEEAKEAAWRAEQEHIENLRKAEELRLAKEEEKRMIQIEEERRKQAAKQKLLELEQRIARRQVEVVKGGSHSPIAADEKIPGLVKEKDVSKATDVSDWDDSERMVERIITSASSDSSSVNRLLDTGFRTHFSRDISSNFVDRGKTVNSWRNVYENGSSYAPYLQEHDNGNNSYGPRRDSSIVGKPFMRKDYYGGAGLMSSRNQNKGGISGSHLDEYAHLQGQRWNQSGDGDQFSRNTEIDSDFHENFVDRFGDGWSQSRSCGNSFPIYPECSYPNSESDGPYTNLGRSPYSVRQPRVLPPPTLASVPRSHRIRNEYPGPSAFQENEIRYDQVASGGSTIPTEVVDAPQETTDNKDHEVETAHRCDSQSSLSVSSPPSSPTHLSHDDLDGSGDSHVILISEESKNGALSSPENVSIVINARAQNVNAVVSSSAVSTAVDEEWTTENHEQFQEQEEYDEDEDYQEEDEVHDNIDLNRELEDMHLEDKGSPHMMDNLVLGFDEGVQVGMPNEEFERTSKDEETTFMALQDCINTLDEHVSFDNACNDAKALQPVDDSSQVNLNNNTSVFEASEKPTQDLVIQSFNAHPSLASESACNVGPNVSTSGAIAPHSSVGPNVMCSVAAPSQGEPIKRQFGLFSGPSLIPSPVPAIQIGSIQMPLPLHPPVGAPFSHMHPSNPPLFQFGQLRFAAPISQGIMPLGPQAMSFVQPNTASEFSFNHNHGGQMSVQNSPDTSDRFVQNESMPYSVDNQPGITRHLSQGSLPSENAENIDGLKKGTNSTRTATGLPVDTQRSQNSVGNTSPTTANESNGKLLTRDASIHSVPIEKDFMDSKAHHLVSVGRGKRYVFSVKTPGSTSSGPAATNHSDSRGFLRRPRRNIQRTEFRVRETAKNRQSCSSVLPDQFGSDNNSNINGRGAGISGGTGPRKTSADKLGKLTVESTTENSRQIDSGSRADKVDGKESTKTQSISHFGHSNLKRTLCSEEDVDAPLQSGIIRVFEQPGIEAPSDEDDFIEVRSKRQMLNDRREQREREIKAKSQSTKMPRKSRSTLQNAAALPNNTRGSISTGETSNRARAHLVAAEGRRMVKADVSSGFDSSLSSQPLAPIGMSPLKIGAHSDLRSQTSRPLKTSLPAVVGGGKGSGPDVDDAQTSLGSWSHVQISHSQQVMALTQTQLDEAMKPQQFNSQAPLGDLNSAVNESSLPTSSILTKGKTFSSASSPINSLLAGEKIQFGAVTSPTVLPSSRRSVSRGIGPRHSSRSDVQVSHNLDGSENDSSLLFNKEKHNNESHGQLEDCEAEAAASSVAVAAISNDEIVGNGLGIASEQQSTTESRSGELLSVSLPADLSVETPPISFWSPLQNQQNPSSQMISHFPAGPHFPFYEMNPMMSGRPVFAFGPHDESAAAAQSQSQNSTTSASWPIGSWHQCHSSVDSFYGPPTGFTGPFITPPRGIPGVQGQPHMVVYNHFAPVGQVGLSFMGTTYIPTGKQTDWKHNPTSSSMGSEGGTDVNMVTSQGNPINMPSPFHHLAPGSPLLPMHPPLAMFDVSPFQSPEMTVQARWPHVPNSSAPSIPFQHIHIPSVDQPLNSNRFTSSQTSTFDVGRNYPTTSDANVNQLPDELGLVDHSDSTACKVSSQSAVNKIQSANAHVQNGSSDNSNNQNASSALKSRPSQQSISTQQCDHSSGYTNQRGGNVSHRYSAPGDECSQRRTGFHRRNQSLGADKLKVKQIYVAKQTTGGTSKIS</sequence>
<evidence type="ECO:0000256" key="2">
    <source>
        <dbReference type="SAM" id="MobiDB-lite"/>
    </source>
</evidence>
<feature type="compositionally biased region" description="Low complexity" evidence="2">
    <location>
        <begin position="2224"/>
        <end position="2239"/>
    </location>
</feature>
<evidence type="ECO:0000313" key="4">
    <source>
        <dbReference type="Proteomes" id="UP000447434"/>
    </source>
</evidence>
<feature type="compositionally biased region" description="Polar residues" evidence="2">
    <location>
        <begin position="1322"/>
        <end position="1346"/>
    </location>
</feature>
<comment type="caution">
    <text evidence="3">The sequence shown here is derived from an EMBL/GenBank/DDBJ whole genome shotgun (WGS) entry which is preliminary data.</text>
</comment>
<feature type="region of interest" description="Disordered" evidence="2">
    <location>
        <begin position="301"/>
        <end position="428"/>
    </location>
</feature>
<keyword evidence="4" id="KW-1185">Reference proteome</keyword>
<dbReference type="PANTHER" id="PTHR31780:SF10">
    <property type="entry name" value="LD36051P"/>
    <property type="match status" value="1"/>
</dbReference>
<feature type="compositionally biased region" description="Basic and acidic residues" evidence="2">
    <location>
        <begin position="1600"/>
        <end position="1613"/>
    </location>
</feature>
<dbReference type="InterPro" id="IPR051195">
    <property type="entry name" value="Fungal_stress_NST1"/>
</dbReference>
<feature type="compositionally biased region" description="Basic and acidic residues" evidence="2">
    <location>
        <begin position="389"/>
        <end position="405"/>
    </location>
</feature>
<organism evidence="3 4">
    <name type="scientific">Lupinus albus</name>
    <name type="common">White lupine</name>
    <name type="synonym">Lupinus termis</name>
    <dbReference type="NCBI Taxonomy" id="3870"/>
    <lineage>
        <taxon>Eukaryota</taxon>
        <taxon>Viridiplantae</taxon>
        <taxon>Streptophyta</taxon>
        <taxon>Embryophyta</taxon>
        <taxon>Tracheophyta</taxon>
        <taxon>Spermatophyta</taxon>
        <taxon>Magnoliopsida</taxon>
        <taxon>eudicotyledons</taxon>
        <taxon>Gunneridae</taxon>
        <taxon>Pentapetalae</taxon>
        <taxon>rosids</taxon>
        <taxon>fabids</taxon>
        <taxon>Fabales</taxon>
        <taxon>Fabaceae</taxon>
        <taxon>Papilionoideae</taxon>
        <taxon>50 kb inversion clade</taxon>
        <taxon>genistoids sensu lato</taxon>
        <taxon>core genistoids</taxon>
        <taxon>Genisteae</taxon>
        <taxon>Lupinus</taxon>
    </lineage>
</organism>
<feature type="compositionally biased region" description="Polar residues" evidence="2">
    <location>
        <begin position="1837"/>
        <end position="1853"/>
    </location>
</feature>
<feature type="compositionally biased region" description="Polar residues" evidence="2">
    <location>
        <begin position="2158"/>
        <end position="2186"/>
    </location>
</feature>
<dbReference type="EMBL" id="WOCE01000016">
    <property type="protein sequence ID" value="KAE9596665.1"/>
    <property type="molecule type" value="Genomic_DNA"/>
</dbReference>
<feature type="compositionally biased region" description="Polar residues" evidence="2">
    <location>
        <begin position="1516"/>
        <end position="1528"/>
    </location>
</feature>
<dbReference type="OrthoDB" id="1931055at2759"/>
<proteinExistence type="predicted"/>
<feature type="region of interest" description="Disordered" evidence="2">
    <location>
        <begin position="1698"/>
        <end position="1722"/>
    </location>
</feature>
<feature type="compositionally biased region" description="Polar residues" evidence="2">
    <location>
        <begin position="2243"/>
        <end position="2266"/>
    </location>
</feature>
<feature type="region of interest" description="Disordered" evidence="2">
    <location>
        <begin position="1429"/>
        <end position="1548"/>
    </location>
</feature>